<keyword evidence="3" id="KW-1185">Reference proteome</keyword>
<evidence type="ECO:0000313" key="2">
    <source>
        <dbReference type="EMBL" id="KEZ76251.1"/>
    </source>
</evidence>
<dbReference type="RefSeq" id="WP_156962568.1">
    <property type="nucleotide sequence ID" value="NZ_APNK01000035.1"/>
</dbReference>
<comment type="caution">
    <text evidence="2">The sequence shown here is derived from an EMBL/GenBank/DDBJ whole genome shotgun (WGS) entry which is preliminary data.</text>
</comment>
<protein>
    <submittedName>
        <fullName evidence="2">Uncharacterized protein</fullName>
    </submittedName>
</protein>
<evidence type="ECO:0000256" key="1">
    <source>
        <dbReference type="SAM" id="MobiDB-lite"/>
    </source>
</evidence>
<organism evidence="2 3">
    <name type="scientific">Salinisphaera hydrothermalis (strain C41B8)</name>
    <dbReference type="NCBI Taxonomy" id="1304275"/>
    <lineage>
        <taxon>Bacteria</taxon>
        <taxon>Pseudomonadati</taxon>
        <taxon>Pseudomonadota</taxon>
        <taxon>Gammaproteobacteria</taxon>
        <taxon>Salinisphaerales</taxon>
        <taxon>Salinisphaeraceae</taxon>
        <taxon>Salinisphaera</taxon>
    </lineage>
</organism>
<dbReference type="AlphaFoldDB" id="A0A084IHR7"/>
<dbReference type="OrthoDB" id="7068033at2"/>
<reference evidence="2 3" key="1">
    <citation type="submission" date="2013-03" db="EMBL/GenBank/DDBJ databases">
        <title>Salinisphaera hydrothermalis C41B8 Genome Sequencing.</title>
        <authorList>
            <person name="Li C."/>
            <person name="Lai Q."/>
            <person name="Shao Z."/>
        </authorList>
    </citation>
    <scope>NUCLEOTIDE SEQUENCE [LARGE SCALE GENOMIC DNA]</scope>
    <source>
        <strain evidence="2 3">C41B8</strain>
    </source>
</reference>
<accession>A0A084IHR7</accession>
<feature type="region of interest" description="Disordered" evidence="1">
    <location>
        <begin position="74"/>
        <end position="111"/>
    </location>
</feature>
<dbReference type="PROSITE" id="PS51257">
    <property type="entry name" value="PROKAR_LIPOPROTEIN"/>
    <property type="match status" value="1"/>
</dbReference>
<dbReference type="EMBL" id="APNK01000035">
    <property type="protein sequence ID" value="KEZ76251.1"/>
    <property type="molecule type" value="Genomic_DNA"/>
</dbReference>
<gene>
    <name evidence="2" type="ORF">C41B8_15982</name>
</gene>
<evidence type="ECO:0000313" key="3">
    <source>
        <dbReference type="Proteomes" id="UP000028302"/>
    </source>
</evidence>
<name>A0A084IHR7_SALHC</name>
<sequence length="111" mass="11551">MNNNIDKDTARPMSRRMMEGGVLLVLAAVLGGCAGTPSCLKTPRYANAKEFPKLKAPAGLTVPKPDADWKIPSVPNGPVAAYDTAPQGTNASNPQARCLTTPPPINTHSAG</sequence>
<dbReference type="Proteomes" id="UP000028302">
    <property type="component" value="Unassembled WGS sequence"/>
</dbReference>
<proteinExistence type="predicted"/>
<feature type="compositionally biased region" description="Polar residues" evidence="1">
    <location>
        <begin position="86"/>
        <end position="95"/>
    </location>
</feature>